<comment type="similarity">
    <text evidence="5">Belongs to the L2HGDH family.</text>
</comment>
<dbReference type="Gene3D" id="3.50.50.60">
    <property type="entry name" value="FAD/NAD(P)-binding domain"/>
    <property type="match status" value="1"/>
</dbReference>
<accession>A0A8J6R6K5</accession>
<dbReference type="Proteomes" id="UP000632828">
    <property type="component" value="Unassembled WGS sequence"/>
</dbReference>
<evidence type="ECO:0000256" key="2">
    <source>
        <dbReference type="ARBA" id="ARBA00022630"/>
    </source>
</evidence>
<evidence type="ECO:0000256" key="4">
    <source>
        <dbReference type="ARBA" id="ARBA00023002"/>
    </source>
</evidence>
<keyword evidence="3" id="KW-0274">FAD</keyword>
<keyword evidence="8" id="KW-1185">Reference proteome</keyword>
<keyword evidence="4 7" id="KW-0560">Oxidoreductase</keyword>
<evidence type="ECO:0000256" key="5">
    <source>
        <dbReference type="ARBA" id="ARBA00037941"/>
    </source>
</evidence>
<dbReference type="NCBIfam" id="NF008726">
    <property type="entry name" value="PRK11728.1"/>
    <property type="match status" value="1"/>
</dbReference>
<proteinExistence type="inferred from homology"/>
<dbReference type="PANTHER" id="PTHR43104">
    <property type="entry name" value="L-2-HYDROXYGLUTARATE DEHYDROGENASE, MITOCHONDRIAL"/>
    <property type="match status" value="1"/>
</dbReference>
<evidence type="ECO:0000259" key="6">
    <source>
        <dbReference type="Pfam" id="PF01266"/>
    </source>
</evidence>
<gene>
    <name evidence="7" type="primary">lhgO</name>
    <name evidence="7" type="ORF">ICT70_12575</name>
</gene>
<dbReference type="AlphaFoldDB" id="A0A8J6R6K5"/>
<comment type="cofactor">
    <cofactor evidence="1">
        <name>FAD</name>
        <dbReference type="ChEBI" id="CHEBI:57692"/>
    </cofactor>
</comment>
<reference evidence="7" key="1">
    <citation type="submission" date="2020-09" db="EMBL/GenBank/DDBJ databases">
        <title>Pelobacter alkaliphilus sp. nov., a novel anaerobic arsenate-reducing bacterium from terrestrial mud volcano.</title>
        <authorList>
            <person name="Khomyakova M.A."/>
            <person name="Merkel A.Y."/>
            <person name="Slobodkin A.I."/>
        </authorList>
    </citation>
    <scope>NUCLEOTIDE SEQUENCE</scope>
    <source>
        <strain evidence="7">M08fum</strain>
    </source>
</reference>
<dbReference type="InterPro" id="IPR036188">
    <property type="entry name" value="FAD/NAD-bd_sf"/>
</dbReference>
<dbReference type="EC" id="1.1.3.-" evidence="7"/>
<evidence type="ECO:0000256" key="1">
    <source>
        <dbReference type="ARBA" id="ARBA00001974"/>
    </source>
</evidence>
<evidence type="ECO:0000313" key="8">
    <source>
        <dbReference type="Proteomes" id="UP000632828"/>
    </source>
</evidence>
<sequence>MAQYDFIVIGGGIIGLATARQLQQDHPGSTIAVLEKESRLALHQTGRNSGVIHAGVYYTPGSLKAKFCREGNLATKEFCREHKIPFRETGKLLVATTHAELGRMQDLLERCRQNDIPTEVLNQQQLQEKEPNVVGLGATWVPSTGIVDYARITHQLAALFTSAGGEIHTNCQVIGIRENQGVEITSSIGRFSAQFVVGCAGLHSDRLIRMLGKEPEFRILPFRGEYFQLPVDKRRIVSHPIYPIPNPELPFLGIHLTPMSDGSLTVGPNATLALAREGYSRWSMNLRDLIDMFSYAGLYRLIGTYPGPTLSELKNSLYRPGYLKLAQRYCPQIELKDLCPYPSGVRAQAVRADGKTLDDFLFVKGEHSLIVGNAPSPAATSALPIARHICEQVKELLG</sequence>
<evidence type="ECO:0000313" key="7">
    <source>
        <dbReference type="EMBL" id="MBD1401499.1"/>
    </source>
</evidence>
<dbReference type="RefSeq" id="WP_191157170.1">
    <property type="nucleotide sequence ID" value="NZ_JACWUN010000016.1"/>
</dbReference>
<dbReference type="InterPro" id="IPR006076">
    <property type="entry name" value="FAD-dep_OxRdtase"/>
</dbReference>
<feature type="domain" description="FAD dependent oxidoreductase" evidence="6">
    <location>
        <begin position="5"/>
        <end position="391"/>
    </location>
</feature>
<organism evidence="7 8">
    <name type="scientific">Pelovirga terrestris</name>
    <dbReference type="NCBI Taxonomy" id="2771352"/>
    <lineage>
        <taxon>Bacteria</taxon>
        <taxon>Pseudomonadati</taxon>
        <taxon>Thermodesulfobacteriota</taxon>
        <taxon>Desulfuromonadia</taxon>
        <taxon>Geobacterales</taxon>
        <taxon>Geobacteraceae</taxon>
        <taxon>Pelovirga</taxon>
    </lineage>
</organism>
<dbReference type="GO" id="GO:0005737">
    <property type="term" value="C:cytoplasm"/>
    <property type="evidence" value="ECO:0007669"/>
    <property type="project" value="TreeGrafter"/>
</dbReference>
<dbReference type="Gene3D" id="3.30.9.10">
    <property type="entry name" value="D-Amino Acid Oxidase, subunit A, domain 2"/>
    <property type="match status" value="1"/>
</dbReference>
<dbReference type="Pfam" id="PF01266">
    <property type="entry name" value="DAO"/>
    <property type="match status" value="1"/>
</dbReference>
<name>A0A8J6R6K5_9BACT</name>
<protein>
    <submittedName>
        <fullName evidence="7">L-2-hydroxyglutarate oxidase</fullName>
        <ecNumber evidence="7">1.1.3.-</ecNumber>
    </submittedName>
</protein>
<dbReference type="SUPFAM" id="SSF51905">
    <property type="entry name" value="FAD/NAD(P)-binding domain"/>
    <property type="match status" value="1"/>
</dbReference>
<comment type="caution">
    <text evidence="7">The sequence shown here is derived from an EMBL/GenBank/DDBJ whole genome shotgun (WGS) entry which is preliminary data.</text>
</comment>
<dbReference type="GO" id="GO:0047545">
    <property type="term" value="F:(S)-2-hydroxyglutarate dehydrogenase activity"/>
    <property type="evidence" value="ECO:0007669"/>
    <property type="project" value="TreeGrafter"/>
</dbReference>
<keyword evidence="2" id="KW-0285">Flavoprotein</keyword>
<dbReference type="PANTHER" id="PTHR43104:SF2">
    <property type="entry name" value="L-2-HYDROXYGLUTARATE DEHYDROGENASE, MITOCHONDRIAL"/>
    <property type="match status" value="1"/>
</dbReference>
<evidence type="ECO:0000256" key="3">
    <source>
        <dbReference type="ARBA" id="ARBA00022827"/>
    </source>
</evidence>
<dbReference type="EMBL" id="JACWUN010000016">
    <property type="protein sequence ID" value="MBD1401499.1"/>
    <property type="molecule type" value="Genomic_DNA"/>
</dbReference>